<feature type="transmembrane region" description="Helical" evidence="1">
    <location>
        <begin position="88"/>
        <end position="108"/>
    </location>
</feature>
<feature type="transmembrane region" description="Helical" evidence="1">
    <location>
        <begin position="163"/>
        <end position="184"/>
    </location>
</feature>
<sequence length="535" mass="57644">MSTPSSMPAAPAQKPHTQSGILEIDYGILSSRSAKAFQASVIALLVLGVAAATRLIVTKPDFVLPFLIIAAPALAALYLWTSTRNHGLPLLPIFILQQALVYGLPLMIDHPGLKFVKLEVIQTSALGVGLFILCCLGGWFLGKSSVSARPSRYDLIVSSGKQALDRCLGISLSLLTICLCFHLSVRTGFIYEILPGIERFYSVMRTFANASGALGALFGGLAIGSKPSVARAWIFWILFASIFLLSVADVLLSGAAGLVLSTAIGLTLGKQKAPLKFLLMTFAVVGFLNQGKFTLREKYWSDDSNTTRMTLTELPSLYMEWADASLAAFLGDKVSSGLAKDSDKEGDGQSFLERVNNLQNMTYVVECFKERGAKPMMGETYALIPPLFVPRILWKDKPRTHEGQVRLNLHFGRQSTVEQTEKTYVAWGLLPEAVGNFGPTGGPVILGLALGTAMGWLETVSRRKRVFSVEGMALAGALLLTATSYEQVASVFLTALFQFVMAAVVGGSLLRMWAGEGGGSRAKKAGSQSFRRIAP</sequence>
<gene>
    <name evidence="2" type="ORF">HHL09_00310</name>
</gene>
<dbReference type="Proteomes" id="UP000501812">
    <property type="component" value="Chromosome"/>
</dbReference>
<evidence type="ECO:0000313" key="2">
    <source>
        <dbReference type="EMBL" id="QJE94291.1"/>
    </source>
</evidence>
<protein>
    <submittedName>
        <fullName evidence="2">Uncharacterized protein</fullName>
    </submittedName>
</protein>
<keyword evidence="1" id="KW-1133">Transmembrane helix</keyword>
<reference evidence="2 3" key="1">
    <citation type="submission" date="2020-04" db="EMBL/GenBank/DDBJ databases">
        <title>Luteolibacter sp. G-1-1-1 isolated from soil.</title>
        <authorList>
            <person name="Dahal R.H."/>
        </authorList>
    </citation>
    <scope>NUCLEOTIDE SEQUENCE [LARGE SCALE GENOMIC DNA]</scope>
    <source>
        <strain evidence="2 3">G-1-1-1</strain>
    </source>
</reference>
<accession>A0A858RCB8</accession>
<feature type="transmembrane region" description="Helical" evidence="1">
    <location>
        <begin position="204"/>
        <end position="223"/>
    </location>
</feature>
<feature type="transmembrane region" description="Helical" evidence="1">
    <location>
        <begin position="235"/>
        <end position="261"/>
    </location>
</feature>
<feature type="transmembrane region" description="Helical" evidence="1">
    <location>
        <begin position="466"/>
        <end position="485"/>
    </location>
</feature>
<organism evidence="2 3">
    <name type="scientific">Luteolibacter luteus</name>
    <dbReference type="NCBI Taxonomy" id="2728835"/>
    <lineage>
        <taxon>Bacteria</taxon>
        <taxon>Pseudomonadati</taxon>
        <taxon>Verrucomicrobiota</taxon>
        <taxon>Verrucomicrobiia</taxon>
        <taxon>Verrucomicrobiales</taxon>
        <taxon>Verrucomicrobiaceae</taxon>
        <taxon>Luteolibacter</taxon>
    </lineage>
</organism>
<keyword evidence="3" id="KW-1185">Reference proteome</keyword>
<feature type="transmembrane region" description="Helical" evidence="1">
    <location>
        <begin position="62"/>
        <end position="81"/>
    </location>
</feature>
<evidence type="ECO:0000313" key="3">
    <source>
        <dbReference type="Proteomes" id="UP000501812"/>
    </source>
</evidence>
<evidence type="ECO:0000256" key="1">
    <source>
        <dbReference type="SAM" id="Phobius"/>
    </source>
</evidence>
<feature type="transmembrane region" description="Helical" evidence="1">
    <location>
        <begin position="36"/>
        <end position="56"/>
    </location>
</feature>
<dbReference type="RefSeq" id="WP_169452512.1">
    <property type="nucleotide sequence ID" value="NZ_CP051774.1"/>
</dbReference>
<name>A0A858RCB8_9BACT</name>
<dbReference type="EMBL" id="CP051774">
    <property type="protein sequence ID" value="QJE94291.1"/>
    <property type="molecule type" value="Genomic_DNA"/>
</dbReference>
<keyword evidence="1" id="KW-0812">Transmembrane</keyword>
<feature type="transmembrane region" description="Helical" evidence="1">
    <location>
        <begin position="120"/>
        <end position="142"/>
    </location>
</feature>
<feature type="transmembrane region" description="Helical" evidence="1">
    <location>
        <begin position="491"/>
        <end position="514"/>
    </location>
</feature>
<dbReference type="KEGG" id="luo:HHL09_00310"/>
<keyword evidence="1" id="KW-0472">Membrane</keyword>
<dbReference type="AlphaFoldDB" id="A0A858RCB8"/>
<feature type="transmembrane region" description="Helical" evidence="1">
    <location>
        <begin position="273"/>
        <end position="289"/>
    </location>
</feature>
<proteinExistence type="predicted"/>